<evidence type="ECO:0000313" key="4">
    <source>
        <dbReference type="EMBL" id="PLP98563.1"/>
    </source>
</evidence>
<dbReference type="InterPro" id="IPR029058">
    <property type="entry name" value="AB_hydrolase_fold"/>
</dbReference>
<dbReference type="PANTHER" id="PTHR11487:SF0">
    <property type="entry name" value="S-ACYL FATTY ACID SYNTHASE THIOESTERASE, MEDIUM CHAIN"/>
    <property type="match status" value="1"/>
</dbReference>
<keyword evidence="2" id="KW-0378">Hydrolase</keyword>
<feature type="domain" description="Thioesterase TesA-like" evidence="3">
    <location>
        <begin position="7"/>
        <end position="195"/>
    </location>
</feature>
<dbReference type="SUPFAM" id="SSF53474">
    <property type="entry name" value="alpha/beta-Hydrolases"/>
    <property type="match status" value="1"/>
</dbReference>
<dbReference type="Proteomes" id="UP000234341">
    <property type="component" value="Unassembled WGS sequence"/>
</dbReference>
<dbReference type="Pfam" id="PF00975">
    <property type="entry name" value="Thioesterase"/>
    <property type="match status" value="1"/>
</dbReference>
<gene>
    <name evidence="4" type="ORF">CYJ10_22065</name>
</gene>
<dbReference type="EMBL" id="PJRP01000011">
    <property type="protein sequence ID" value="PLP98563.1"/>
    <property type="molecule type" value="Genomic_DNA"/>
</dbReference>
<evidence type="ECO:0000256" key="2">
    <source>
        <dbReference type="ARBA" id="ARBA00022801"/>
    </source>
</evidence>
<proteinExistence type="inferred from homology"/>
<evidence type="ECO:0000259" key="3">
    <source>
        <dbReference type="SMART" id="SM00824"/>
    </source>
</evidence>
<dbReference type="InterPro" id="IPR020802">
    <property type="entry name" value="TesA-like"/>
</dbReference>
<reference evidence="4 5" key="1">
    <citation type="submission" date="2017-12" db="EMBL/GenBank/DDBJ databases">
        <title>Genome sequence of the active heterotrophic nitrifier-denitrifier, Cupriavidus pauculus UM1.</title>
        <authorList>
            <person name="Putonti C."/>
            <person name="Castignetti D."/>
        </authorList>
    </citation>
    <scope>NUCLEOTIDE SEQUENCE [LARGE SCALE GENOMIC DNA]</scope>
    <source>
        <strain evidence="4 5">UM1</strain>
    </source>
</reference>
<dbReference type="InterPro" id="IPR001031">
    <property type="entry name" value="Thioesterase"/>
</dbReference>
<dbReference type="InterPro" id="IPR012223">
    <property type="entry name" value="TEII"/>
</dbReference>
<dbReference type="Gene3D" id="3.40.50.1820">
    <property type="entry name" value="alpha/beta hydrolase"/>
    <property type="match status" value="1"/>
</dbReference>
<evidence type="ECO:0000313" key="5">
    <source>
        <dbReference type="Proteomes" id="UP000234341"/>
    </source>
</evidence>
<organism evidence="4 5">
    <name type="scientific">Cupriavidus pauculus</name>
    <dbReference type="NCBI Taxonomy" id="82633"/>
    <lineage>
        <taxon>Bacteria</taxon>
        <taxon>Pseudomonadati</taxon>
        <taxon>Pseudomonadota</taxon>
        <taxon>Betaproteobacteria</taxon>
        <taxon>Burkholderiales</taxon>
        <taxon>Burkholderiaceae</taxon>
        <taxon>Cupriavidus</taxon>
    </lineage>
</organism>
<dbReference type="AlphaFoldDB" id="A0A2N5C8M2"/>
<dbReference type="SMART" id="SM00824">
    <property type="entry name" value="PKS_TE"/>
    <property type="match status" value="1"/>
</dbReference>
<comment type="similarity">
    <text evidence="1">Belongs to the thioesterase family.</text>
</comment>
<dbReference type="GO" id="GO:0008610">
    <property type="term" value="P:lipid biosynthetic process"/>
    <property type="evidence" value="ECO:0007669"/>
    <property type="project" value="TreeGrafter"/>
</dbReference>
<sequence length="237" mass="26043">MACMRLFCLPYSGASAMVYLRWRRAIPSWVSVHPLELPGRGARRDEPFAQHIEALAQALADQIGDTVAQPYALFGHSMGALLAYELAHVLAARGLPPPAVTFVSGAEAPACRDPDKHARERSDDELRELLRDLGGTSDIALQSDELMDMVLPVLRADLRMCGRYRPPVRAPLHGAVHVFGGRDDAPSAAALDAWRRETRATCAVEMFDGGHFFVHQQEARLLRCIEAALHPTLQTTS</sequence>
<dbReference type="PANTHER" id="PTHR11487">
    <property type="entry name" value="THIOESTERASE"/>
    <property type="match status" value="1"/>
</dbReference>
<name>A0A2N5C8M2_9BURK</name>
<accession>A0A2N5C8M2</accession>
<dbReference type="GO" id="GO:0016787">
    <property type="term" value="F:hydrolase activity"/>
    <property type="evidence" value="ECO:0007669"/>
    <property type="project" value="UniProtKB-KW"/>
</dbReference>
<comment type="caution">
    <text evidence="4">The sequence shown here is derived from an EMBL/GenBank/DDBJ whole genome shotgun (WGS) entry which is preliminary data.</text>
</comment>
<protein>
    <submittedName>
        <fullName evidence="4">Thioesterase</fullName>
    </submittedName>
</protein>
<evidence type="ECO:0000256" key="1">
    <source>
        <dbReference type="ARBA" id="ARBA00007169"/>
    </source>
</evidence>